<reference evidence="1 2" key="2">
    <citation type="submission" date="2020-08" db="EMBL/GenBank/DDBJ databases">
        <authorList>
            <person name="Ueki A."/>
            <person name="Tonouchi A."/>
        </authorList>
    </citation>
    <scope>NUCLEOTIDE SEQUENCE [LARGE SCALE GENOMIC DNA]</scope>
    <source>
        <strain evidence="1 2">CTTW</strain>
    </source>
</reference>
<protein>
    <submittedName>
        <fullName evidence="1">Uncharacterized protein</fullName>
    </submittedName>
</protein>
<dbReference type="AlphaFoldDB" id="A0A7M3SAM5"/>
<dbReference type="RefSeq" id="WP_185257185.1">
    <property type="nucleotide sequence ID" value="NZ_AP023368.1"/>
</dbReference>
<keyword evidence="2" id="KW-1185">Reference proteome</keyword>
<accession>A0A7M3SAM5</accession>
<reference evidence="1 2" key="1">
    <citation type="submission" date="2020-08" db="EMBL/GenBank/DDBJ databases">
        <title>Draft genome sequencing of an Anaerocolumna strain isolated from anoxic soil subjected to BSD treatment.</title>
        <authorList>
            <person name="Uek A."/>
            <person name="Tonouchi A."/>
        </authorList>
    </citation>
    <scope>NUCLEOTIDE SEQUENCE [LARGE SCALE GENOMIC DNA]</scope>
    <source>
        <strain evidence="1 2">CTTW</strain>
    </source>
</reference>
<evidence type="ECO:0000313" key="1">
    <source>
        <dbReference type="EMBL" id="BCK01643.1"/>
    </source>
</evidence>
<dbReference type="EMBL" id="AP023368">
    <property type="protein sequence ID" value="BCK01643.1"/>
    <property type="molecule type" value="Genomic_DNA"/>
</dbReference>
<dbReference type="Proteomes" id="UP000515703">
    <property type="component" value="Chromosome"/>
</dbReference>
<proteinExistence type="predicted"/>
<organism evidence="1 2">
    <name type="scientific">Anaerocolumna chitinilytica</name>
    <dbReference type="NCBI Taxonomy" id="1727145"/>
    <lineage>
        <taxon>Bacteria</taxon>
        <taxon>Bacillati</taxon>
        <taxon>Bacillota</taxon>
        <taxon>Clostridia</taxon>
        <taxon>Lachnospirales</taxon>
        <taxon>Lachnospiraceae</taxon>
        <taxon>Anaerocolumna</taxon>
    </lineage>
</organism>
<evidence type="ECO:0000313" key="2">
    <source>
        <dbReference type="Proteomes" id="UP000515703"/>
    </source>
</evidence>
<gene>
    <name evidence="1" type="ORF">bsdcttw_46830</name>
</gene>
<name>A0A7M3SAM5_9FIRM</name>
<sequence length="63" mass="7353">MTTKELDKLLNDSLIAYSSEIRSCYKEGGKEPVNEGDIVELARQTFYTMDEFRKNIIKYLESK</sequence>
<dbReference type="KEGG" id="acht:bsdcttw_46830"/>